<dbReference type="InterPro" id="IPR038277">
    <property type="entry name" value="UreF_sf"/>
</dbReference>
<proteinExistence type="inferred from homology"/>
<dbReference type="PIRSF" id="PIRSF009467">
    <property type="entry name" value="Ureas_acces_UreF"/>
    <property type="match status" value="1"/>
</dbReference>
<evidence type="ECO:0000256" key="2">
    <source>
        <dbReference type="ARBA" id="ARBA00023186"/>
    </source>
</evidence>
<dbReference type="PANTHER" id="PTHR33620">
    <property type="entry name" value="UREASE ACCESSORY PROTEIN F"/>
    <property type="match status" value="1"/>
</dbReference>
<reference evidence="4" key="1">
    <citation type="submission" date="2021-01" db="EMBL/GenBank/DDBJ databases">
        <title>Whole genome shotgun sequence of Rhizocola hellebori NBRC 109834.</title>
        <authorList>
            <person name="Komaki H."/>
            <person name="Tamura T."/>
        </authorList>
    </citation>
    <scope>NUCLEOTIDE SEQUENCE</scope>
    <source>
        <strain evidence="4">NBRC 109834</strain>
    </source>
</reference>
<gene>
    <name evidence="3 4" type="primary">ureF</name>
    <name evidence="4" type="ORF">Rhe02_76510</name>
</gene>
<dbReference type="PANTHER" id="PTHR33620:SF1">
    <property type="entry name" value="UREASE ACCESSORY PROTEIN F"/>
    <property type="match status" value="1"/>
</dbReference>
<keyword evidence="1 3" id="KW-0996">Nickel insertion</keyword>
<dbReference type="Gene3D" id="1.10.4190.10">
    <property type="entry name" value="Urease accessory protein UreF"/>
    <property type="match status" value="1"/>
</dbReference>
<comment type="subcellular location">
    <subcellularLocation>
        <location evidence="3">Cytoplasm</location>
    </subcellularLocation>
</comment>
<comment type="function">
    <text evidence="3">Required for maturation of urease via the functional incorporation of the urease nickel metallocenter.</text>
</comment>
<dbReference type="HAMAP" id="MF_01385">
    <property type="entry name" value="UreF"/>
    <property type="match status" value="1"/>
</dbReference>
<keyword evidence="3" id="KW-0963">Cytoplasm</keyword>
<dbReference type="GO" id="GO:0005737">
    <property type="term" value="C:cytoplasm"/>
    <property type="evidence" value="ECO:0007669"/>
    <property type="project" value="UniProtKB-SubCell"/>
</dbReference>
<accession>A0A8J3QEV4</accession>
<name>A0A8J3QEV4_9ACTN</name>
<evidence type="ECO:0000256" key="3">
    <source>
        <dbReference type="HAMAP-Rule" id="MF_01385"/>
    </source>
</evidence>
<keyword evidence="2 3" id="KW-0143">Chaperone</keyword>
<protein>
    <recommendedName>
        <fullName evidence="3">Urease accessory protein UreF</fullName>
    </recommendedName>
</protein>
<comment type="subunit">
    <text evidence="3">UreD, UreF and UreG form a complex that acts as a GTP-hydrolysis-dependent molecular chaperone, activating the urease apoprotein by helping to assemble the nickel containing metallocenter of UreC. The UreE protein probably delivers the nickel.</text>
</comment>
<dbReference type="RefSeq" id="WP_203913312.1">
    <property type="nucleotide sequence ID" value="NZ_BONY01000071.1"/>
</dbReference>
<evidence type="ECO:0000313" key="5">
    <source>
        <dbReference type="Proteomes" id="UP000612899"/>
    </source>
</evidence>
<sequence length="265" mass="26704">MTSALLLLADGRFPAGGHAHSSGLEAAVAAGRVSSLSTLESFLLGRLYTTGLVTAAFAAASHHAAAHPATSTAAAHPAAQGAAAAHLATPSGAVEGGSVPRLGDMECAAGSEVLLQLDEELEARMASPATRVASRKQGAALLRAAKMVWPGDGYGLLPQRRDGVHHAVVLGVTAAAAGLSCAEAALIACYSQVTGQASAALRLLGFSPYDIQRLLAQLAGQCDAVAMAATAHAGKDPAELPMFSSPLADISAELHATWEVRLFAS</sequence>
<dbReference type="Proteomes" id="UP000612899">
    <property type="component" value="Unassembled WGS sequence"/>
</dbReference>
<organism evidence="4 5">
    <name type="scientific">Rhizocola hellebori</name>
    <dbReference type="NCBI Taxonomy" id="1392758"/>
    <lineage>
        <taxon>Bacteria</taxon>
        <taxon>Bacillati</taxon>
        <taxon>Actinomycetota</taxon>
        <taxon>Actinomycetes</taxon>
        <taxon>Micromonosporales</taxon>
        <taxon>Micromonosporaceae</taxon>
        <taxon>Rhizocola</taxon>
    </lineage>
</organism>
<comment type="caution">
    <text evidence="4">The sequence shown here is derived from an EMBL/GenBank/DDBJ whole genome shotgun (WGS) entry which is preliminary data.</text>
</comment>
<dbReference type="GO" id="GO:0016151">
    <property type="term" value="F:nickel cation binding"/>
    <property type="evidence" value="ECO:0007669"/>
    <property type="project" value="UniProtKB-UniRule"/>
</dbReference>
<dbReference type="InterPro" id="IPR002639">
    <property type="entry name" value="UreF"/>
</dbReference>
<dbReference type="Pfam" id="PF01730">
    <property type="entry name" value="UreF"/>
    <property type="match status" value="1"/>
</dbReference>
<dbReference type="AlphaFoldDB" id="A0A8J3QEV4"/>
<evidence type="ECO:0000313" key="4">
    <source>
        <dbReference type="EMBL" id="GIH09584.1"/>
    </source>
</evidence>
<dbReference type="EMBL" id="BONY01000071">
    <property type="protein sequence ID" value="GIH09584.1"/>
    <property type="molecule type" value="Genomic_DNA"/>
</dbReference>
<comment type="similarity">
    <text evidence="3">Belongs to the UreF family.</text>
</comment>
<evidence type="ECO:0000256" key="1">
    <source>
        <dbReference type="ARBA" id="ARBA00022988"/>
    </source>
</evidence>
<keyword evidence="5" id="KW-1185">Reference proteome</keyword>